<dbReference type="InterPro" id="IPR042104">
    <property type="entry name" value="PKS_dehydratase_sf"/>
</dbReference>
<evidence type="ECO:0000259" key="7">
    <source>
        <dbReference type="PROSITE" id="PS50075"/>
    </source>
</evidence>
<dbReference type="SMART" id="SM00827">
    <property type="entry name" value="PKS_AT"/>
    <property type="match status" value="1"/>
</dbReference>
<dbReference type="Pfam" id="PF13602">
    <property type="entry name" value="ADH_zinc_N_2"/>
    <property type="match status" value="1"/>
</dbReference>
<feature type="region of interest" description="Disordered" evidence="6">
    <location>
        <begin position="1"/>
        <end position="28"/>
    </location>
</feature>
<evidence type="ECO:0008006" key="12">
    <source>
        <dbReference type="Google" id="ProtNLM"/>
    </source>
</evidence>
<dbReference type="InterPro" id="IPR020841">
    <property type="entry name" value="PKS_Beta-ketoAc_synthase_dom"/>
</dbReference>
<keyword evidence="11" id="KW-1185">Reference proteome</keyword>
<dbReference type="Gene3D" id="3.10.129.110">
    <property type="entry name" value="Polyketide synthase dehydratase"/>
    <property type="match status" value="1"/>
</dbReference>
<dbReference type="Gene3D" id="3.40.47.10">
    <property type="match status" value="1"/>
</dbReference>
<dbReference type="Gene3D" id="3.90.180.10">
    <property type="entry name" value="Medium-chain alcohol dehydrogenases, catalytic domain"/>
    <property type="match status" value="1"/>
</dbReference>
<feature type="domain" description="Ketosynthase family 3 (KS3)" evidence="8">
    <location>
        <begin position="29"/>
        <end position="456"/>
    </location>
</feature>
<evidence type="ECO:0000256" key="4">
    <source>
        <dbReference type="ARBA" id="ARBA00023268"/>
    </source>
</evidence>
<dbReference type="SUPFAM" id="SSF51735">
    <property type="entry name" value="NAD(P)-binding Rossmann-fold domains"/>
    <property type="match status" value="2"/>
</dbReference>
<dbReference type="InterPro" id="IPR049551">
    <property type="entry name" value="PKS_DH_C"/>
</dbReference>
<keyword evidence="1" id="KW-0596">Phosphopantetheine</keyword>
<dbReference type="Pfam" id="PF08659">
    <property type="entry name" value="KR"/>
    <property type="match status" value="1"/>
</dbReference>
<dbReference type="SUPFAM" id="SSF55048">
    <property type="entry name" value="Probable ACP-binding domain of malonyl-CoA ACP transacylase"/>
    <property type="match status" value="1"/>
</dbReference>
<evidence type="ECO:0000256" key="1">
    <source>
        <dbReference type="ARBA" id="ARBA00022450"/>
    </source>
</evidence>
<reference evidence="10 11" key="1">
    <citation type="submission" date="2021-02" db="EMBL/GenBank/DDBJ databases">
        <title>Genome assembly of Pseudopithomyces chartarum.</title>
        <authorList>
            <person name="Jauregui R."/>
            <person name="Singh J."/>
            <person name="Voisey C."/>
        </authorList>
    </citation>
    <scope>NUCLEOTIDE SEQUENCE [LARGE SCALE GENOMIC DNA]</scope>
    <source>
        <strain evidence="10 11">AGR01</strain>
    </source>
</reference>
<evidence type="ECO:0000313" key="10">
    <source>
        <dbReference type="EMBL" id="KAK3197401.1"/>
    </source>
</evidence>
<dbReference type="Pfam" id="PF14765">
    <property type="entry name" value="PS-DH"/>
    <property type="match status" value="1"/>
</dbReference>
<evidence type="ECO:0000256" key="5">
    <source>
        <dbReference type="PROSITE-ProRule" id="PRU01363"/>
    </source>
</evidence>
<dbReference type="Proteomes" id="UP001280581">
    <property type="component" value="Unassembled WGS sequence"/>
</dbReference>
<dbReference type="PROSITE" id="PS50075">
    <property type="entry name" value="CARRIER"/>
    <property type="match status" value="1"/>
</dbReference>
<evidence type="ECO:0000256" key="3">
    <source>
        <dbReference type="ARBA" id="ARBA00022679"/>
    </source>
</evidence>
<evidence type="ECO:0000313" key="11">
    <source>
        <dbReference type="Proteomes" id="UP001280581"/>
    </source>
</evidence>
<dbReference type="InterPro" id="IPR013968">
    <property type="entry name" value="PKS_KR"/>
</dbReference>
<dbReference type="GO" id="GO:1901336">
    <property type="term" value="P:lactone biosynthetic process"/>
    <property type="evidence" value="ECO:0007669"/>
    <property type="project" value="UniProtKB-ARBA"/>
</dbReference>
<dbReference type="InterPro" id="IPR009081">
    <property type="entry name" value="PP-bd_ACP"/>
</dbReference>
<name>A0AAN6LLB0_9PLEO</name>
<organism evidence="10 11">
    <name type="scientific">Pseudopithomyces chartarum</name>
    <dbReference type="NCBI Taxonomy" id="1892770"/>
    <lineage>
        <taxon>Eukaryota</taxon>
        <taxon>Fungi</taxon>
        <taxon>Dikarya</taxon>
        <taxon>Ascomycota</taxon>
        <taxon>Pezizomycotina</taxon>
        <taxon>Dothideomycetes</taxon>
        <taxon>Pleosporomycetidae</taxon>
        <taxon>Pleosporales</taxon>
        <taxon>Massarineae</taxon>
        <taxon>Didymosphaeriaceae</taxon>
        <taxon>Pseudopithomyces</taxon>
    </lineage>
</organism>
<dbReference type="InterPro" id="IPR006162">
    <property type="entry name" value="Ppantetheine_attach_site"/>
</dbReference>
<dbReference type="PROSITE" id="PS52004">
    <property type="entry name" value="KS3_2"/>
    <property type="match status" value="1"/>
</dbReference>
<keyword evidence="2" id="KW-0597">Phosphoprotein</keyword>
<dbReference type="InterPro" id="IPR001227">
    <property type="entry name" value="Ac_transferase_dom_sf"/>
</dbReference>
<dbReference type="PROSITE" id="PS00012">
    <property type="entry name" value="PHOSPHOPANTETHEINE"/>
    <property type="match status" value="1"/>
</dbReference>
<dbReference type="CDD" id="cd05195">
    <property type="entry name" value="enoyl_red"/>
    <property type="match status" value="1"/>
</dbReference>
<dbReference type="GO" id="GO:0006633">
    <property type="term" value="P:fatty acid biosynthetic process"/>
    <property type="evidence" value="ECO:0007669"/>
    <property type="project" value="TreeGrafter"/>
</dbReference>
<proteinExistence type="predicted"/>
<dbReference type="Pfam" id="PF21089">
    <property type="entry name" value="PKS_DH_N"/>
    <property type="match status" value="1"/>
</dbReference>
<comment type="caution">
    <text evidence="10">The sequence shown here is derived from an EMBL/GenBank/DDBJ whole genome shotgun (WGS) entry which is preliminary data.</text>
</comment>
<feature type="region of interest" description="N-terminal hotdog fold" evidence="5">
    <location>
        <begin position="955"/>
        <end position="1092"/>
    </location>
</feature>
<dbReference type="InterPro" id="IPR011032">
    <property type="entry name" value="GroES-like_sf"/>
</dbReference>
<dbReference type="SUPFAM" id="SSF53901">
    <property type="entry name" value="Thiolase-like"/>
    <property type="match status" value="1"/>
</dbReference>
<dbReference type="Gene3D" id="3.40.50.720">
    <property type="entry name" value="NAD(P)-binding Rossmann-like Domain"/>
    <property type="match status" value="2"/>
</dbReference>
<keyword evidence="4" id="KW-0511">Multifunctional enzyme</keyword>
<dbReference type="SUPFAM" id="SSF47336">
    <property type="entry name" value="ACP-like"/>
    <property type="match status" value="1"/>
</dbReference>
<feature type="compositionally biased region" description="Polar residues" evidence="6">
    <location>
        <begin position="19"/>
        <end position="28"/>
    </location>
</feature>
<dbReference type="InterPro" id="IPR056501">
    <property type="entry name" value="NAD-bd_HRPKS_sdrA"/>
</dbReference>
<dbReference type="Pfam" id="PF23114">
    <property type="entry name" value="NAD-bd_HRPKS_sdrA"/>
    <property type="match status" value="1"/>
</dbReference>
<dbReference type="CDD" id="cd00833">
    <property type="entry name" value="PKS"/>
    <property type="match status" value="1"/>
</dbReference>
<dbReference type="InterPro" id="IPR014031">
    <property type="entry name" value="Ketoacyl_synth_C"/>
</dbReference>
<evidence type="ECO:0000256" key="6">
    <source>
        <dbReference type="SAM" id="MobiDB-lite"/>
    </source>
</evidence>
<dbReference type="InterPro" id="IPR020807">
    <property type="entry name" value="PKS_DH"/>
</dbReference>
<dbReference type="PANTHER" id="PTHR43775:SF18">
    <property type="entry name" value="ENZYME, PUTATIVE (JCVI)-RELATED"/>
    <property type="match status" value="1"/>
</dbReference>
<dbReference type="InterPro" id="IPR013154">
    <property type="entry name" value="ADH-like_N"/>
</dbReference>
<dbReference type="Gene3D" id="3.40.366.10">
    <property type="entry name" value="Malonyl-Coenzyme A Acyl Carrier Protein, domain 2"/>
    <property type="match status" value="1"/>
</dbReference>
<dbReference type="GO" id="GO:0030639">
    <property type="term" value="P:polyketide biosynthetic process"/>
    <property type="evidence" value="ECO:0007669"/>
    <property type="project" value="UniProtKB-ARBA"/>
</dbReference>
<feature type="active site" description="Proton acceptor; for dehydratase activity" evidence="5">
    <location>
        <position position="987"/>
    </location>
</feature>
<dbReference type="SMART" id="SM00823">
    <property type="entry name" value="PKS_PP"/>
    <property type="match status" value="1"/>
</dbReference>
<keyword evidence="3" id="KW-0808">Transferase</keyword>
<dbReference type="Pfam" id="PF08240">
    <property type="entry name" value="ADH_N"/>
    <property type="match status" value="1"/>
</dbReference>
<dbReference type="InterPro" id="IPR032821">
    <property type="entry name" value="PKS_assoc"/>
</dbReference>
<dbReference type="PROSITE" id="PS52019">
    <property type="entry name" value="PKS_MFAS_DH"/>
    <property type="match status" value="1"/>
</dbReference>
<sequence length="2404" mass="261756">MSVSQSLSEPSGEARRTQEPSTTSQSFRQEPIAIVGLACRLPGGVSSPQTLWELLERGGIASTDVPENRFNAKGHYDGSKKPGTMRPPGGMFLGDVDLKTFDAPFFEISRAEAVSMDPNQRQLLEVVYEGLENAGLPLHAIDSKPVGCFVASYASDYHDMQSRDPIDRPPSIEVGIGRSILSNRISHFLNIKGPSVTVDTACSGSLVGLDMACRYLQTGEVEAAIVAASNLYLSPEHVMDTGPIGQAHSPTGRCHTFDAKADGYIKAEAVNAIILKRLDDAIRDRDPIRAVIRGSATNSDGRTPGIASPNSAAQAAATRAAYTNAGLTGFAETSYLECHGTGTPAGDPLEVNGVSSVFASSRPANSPLVIGSIKSNIGHSEAAAGLSGLLKATLAIEHGVIPGNPTFLTPNPKIDFKALCVTATRSSIPWPKSAFRRASINSFGYGGTNSHVILDEVKSLRPEFTPFHVSSFLTPEDDIYDEEESSRPYTLLFSANDSKSLQAYTEALDRHTSSLDVRVKLRDLAYTLSERRSHHFHRGYIVARGSEIDAKSLVQGKKTDEQPRIGFVFTGQGAQWAQMGKGVIDIFPNDAKPILARLDRVLQSLPTPPNWSLLRELTETRTSEHLRLPEFSQPLVTALQLVLVQVLRRWNIGPECVVGHSSGEIAAAYTAGYLSEEDAIKTAFYRGQSAKNCRRDGQPAVGMLAVGLGPDAVSSYLEGVADEVQIACYNSPGSVTLSGLVPRLEELKGKLVADGHFARLLLVDLAYHSKFMADIGQDYEQLLNDEVAFADSGNGHVKMFSSVSGQQLDRPTDALYWKSNMVSPVRFSEACREMLSGREGANFVIEIGPSGALAGPVSQIKDAMGAEARNITYAAGLTRGVDSVVSMFALAGKLFVAGAPVNFAEVNNEQNETEESQAPPSIIVDLPNYVWNHTNQYWHESQASKDWRFREFPEHDLLGSKVLASPWESPSFRKTLFLDRVPWLHDHNMGGDIIFPASGYISMAIEAIFQKTIKQRLQPAGTLSTSLQYRLRNVKFDKALVLEQNSVANILLNMNPLVGTQDTWHEFQISSANGETSLVHCTGLVRLDTSPAPVPSNDDLSPLVHPTPAHLWYKAQSEVGYGFGPSFQRTLMTETLAGQRRSRCTTLLEEPQSAHSPQSPYPMHPACIDGCFQTVTPSLWSGERPSINAVLVPATVDDLIIYAKVDNAKEGLSVATSHYNGRGRMEESKNFHSNCTVFDLETSLPLLKMQGLHYHKLDTGRDVHQKHTYNRTIWRPDIAFLSQDQLHALAQRTEHSDSQAFIDLVAHKKPSVKVLEVSCIAGDSSSLWFSAGDPALRGGYEQYSYISSDAKALLTAQESLQAFRATSFDLIDIFKNVPLPGTDYDFVIVKVSRLEHDAASNIARSVRPNLAAGGTLLLLEVSPDSLPIIPDSSSDSDNGSGSSVVLVSDPNSPMFSEDDGSIDSALTSAGFDGLLRLPQEWAPNAYFATVSDESAGDINLQEVHIVHLTSRRRLSDGLKNVLRQGNWKVTEHVYPHIQIQPKSIVLVLEESTSPLLKSVSERQWETVRSITLQGCHLLWVTEGSQMSITHPDNALVHGMFRTIRAEDRSADLVTLDVEYGQGPSTHLAIERLLRRFTVPRSKTLIDSEFVERGSILHISRVTPDVLVNNAKDNEDIGGPPVTRKLREIEGIAKLQTERIGTLDSLFYSQQSIEDEPMLDFHIEVDIKAAGLNFKDVAVTMGIVPENEHLLGLEGAGVVRRVGKGSTGFSVGDRVAILKNGTFANRIQCPIERAHRIPETMSFVDAATIPLVYLTSLYSLFDIGGLKKGQSVLIHSAAGGVGLSAIQLAQWAGAEIFVTVGTQEKRDFLHENYGIPYDRMFSSRTTAFGAEILAATENKGIDVILNSLTGELLDESWRICADGGHMVEIGKKDIVSKNFLSMEPFDRNCSYRGVDFSYSKQIKDTLIQDLLKRTFKLVNEGHLKPIHPLTVYSFSDIPSSFAYMRTGRHIGKIVIADDEGSSIAVPIRPPRRTVKLDPDTSYAIVGGLKGLCGSLAIYLAKLGAKNIVAMSRSGCSDDRSRNIIANCRSLGCTVEDAKVDVTDFVQVKSALQKARYPVGGIIQGAMVLRDKPYEMMTVNDFHTTLSNKVDGTWNLHNASLELKRPLKFFTLLSSISGVIGQKGQANYAAANVFLDAFATYRISRGLPANSVNLGVIEDVGYVAEQGGMQAHFDDKQWIGINERVLHKILGISILQQTDTINHSSVSQLITGIPVPQPADSDLIYDARFAALFRPDSDGENNVSASQSAEKDVQALLLLRSSGADASTLVGGAVAAVGAKFERTLRLSDPVEPAKSLSAYGLDSLSAVELRNWIRTEIGVEVTVLEITNASSLTSLCEKIVGKMLA</sequence>
<dbReference type="SUPFAM" id="SSF52151">
    <property type="entry name" value="FabD/lysophospholipase-like"/>
    <property type="match status" value="1"/>
</dbReference>
<dbReference type="InterPro" id="IPR020806">
    <property type="entry name" value="PKS_PP-bd"/>
</dbReference>
<dbReference type="InterPro" id="IPR014043">
    <property type="entry name" value="Acyl_transferase_dom"/>
</dbReference>
<feature type="domain" description="PKS/mFAS DH" evidence="9">
    <location>
        <begin position="955"/>
        <end position="1263"/>
    </location>
</feature>
<dbReference type="InterPro" id="IPR016035">
    <property type="entry name" value="Acyl_Trfase/lysoPLipase"/>
</dbReference>
<dbReference type="Pfam" id="PF00698">
    <property type="entry name" value="Acyl_transf_1"/>
    <property type="match status" value="1"/>
</dbReference>
<dbReference type="Gene3D" id="1.10.1200.10">
    <property type="entry name" value="ACP-like"/>
    <property type="match status" value="1"/>
</dbReference>
<dbReference type="InterPro" id="IPR036736">
    <property type="entry name" value="ACP-like_sf"/>
</dbReference>
<dbReference type="FunFam" id="3.40.50.720:FF:000209">
    <property type="entry name" value="Polyketide synthase Pks12"/>
    <property type="match status" value="1"/>
</dbReference>
<dbReference type="InterPro" id="IPR016039">
    <property type="entry name" value="Thiolase-like"/>
</dbReference>
<dbReference type="InterPro" id="IPR050091">
    <property type="entry name" value="PKS_NRPS_Biosynth_Enz"/>
</dbReference>
<evidence type="ECO:0000259" key="9">
    <source>
        <dbReference type="PROSITE" id="PS52019"/>
    </source>
</evidence>
<feature type="active site" description="Proton donor; for dehydratase activity" evidence="5">
    <location>
        <position position="1169"/>
    </location>
</feature>
<protein>
    <recommendedName>
        <fullName evidence="12">Polyketide synthase</fullName>
    </recommendedName>
</protein>
<dbReference type="Pfam" id="PF16197">
    <property type="entry name" value="KAsynt_C_assoc"/>
    <property type="match status" value="1"/>
</dbReference>
<dbReference type="SMART" id="SM00822">
    <property type="entry name" value="PKS_KR"/>
    <property type="match status" value="1"/>
</dbReference>
<dbReference type="Pfam" id="PF00550">
    <property type="entry name" value="PP-binding"/>
    <property type="match status" value="1"/>
</dbReference>
<dbReference type="Pfam" id="PF02801">
    <property type="entry name" value="Ketoacyl-synt_C"/>
    <property type="match status" value="1"/>
</dbReference>
<dbReference type="SMART" id="SM00826">
    <property type="entry name" value="PKS_DH"/>
    <property type="match status" value="1"/>
</dbReference>
<dbReference type="InterPro" id="IPR014030">
    <property type="entry name" value="Ketoacyl_synth_N"/>
</dbReference>
<dbReference type="InterPro" id="IPR057326">
    <property type="entry name" value="KR_dom"/>
</dbReference>
<dbReference type="InterPro" id="IPR020843">
    <property type="entry name" value="ER"/>
</dbReference>
<dbReference type="InterPro" id="IPR016036">
    <property type="entry name" value="Malonyl_transacylase_ACP-bd"/>
</dbReference>
<feature type="domain" description="Carrier" evidence="7">
    <location>
        <begin position="2322"/>
        <end position="2402"/>
    </location>
</feature>
<evidence type="ECO:0000256" key="2">
    <source>
        <dbReference type="ARBA" id="ARBA00022553"/>
    </source>
</evidence>
<dbReference type="GO" id="GO:0031177">
    <property type="term" value="F:phosphopantetheine binding"/>
    <property type="evidence" value="ECO:0007669"/>
    <property type="project" value="InterPro"/>
</dbReference>
<dbReference type="InterPro" id="IPR049552">
    <property type="entry name" value="PKS_DH_N"/>
</dbReference>
<accession>A0AAN6LLB0</accession>
<dbReference type="InterPro" id="IPR049900">
    <property type="entry name" value="PKS_mFAS_DH"/>
</dbReference>
<dbReference type="InterPro" id="IPR036291">
    <property type="entry name" value="NAD(P)-bd_dom_sf"/>
</dbReference>
<dbReference type="SMART" id="SM00825">
    <property type="entry name" value="PKS_KS"/>
    <property type="match status" value="1"/>
</dbReference>
<dbReference type="SMART" id="SM00829">
    <property type="entry name" value="PKS_ER"/>
    <property type="match status" value="1"/>
</dbReference>
<dbReference type="GO" id="GO:0016491">
    <property type="term" value="F:oxidoreductase activity"/>
    <property type="evidence" value="ECO:0007669"/>
    <property type="project" value="InterPro"/>
</dbReference>
<evidence type="ECO:0000259" key="8">
    <source>
        <dbReference type="PROSITE" id="PS52004"/>
    </source>
</evidence>
<dbReference type="GO" id="GO:0004312">
    <property type="term" value="F:fatty acid synthase activity"/>
    <property type="evidence" value="ECO:0007669"/>
    <property type="project" value="TreeGrafter"/>
</dbReference>
<dbReference type="EMBL" id="WVTA01000018">
    <property type="protein sequence ID" value="KAK3197401.1"/>
    <property type="molecule type" value="Genomic_DNA"/>
</dbReference>
<dbReference type="SUPFAM" id="SSF50129">
    <property type="entry name" value="GroES-like"/>
    <property type="match status" value="1"/>
</dbReference>
<dbReference type="PANTHER" id="PTHR43775">
    <property type="entry name" value="FATTY ACID SYNTHASE"/>
    <property type="match status" value="1"/>
</dbReference>
<dbReference type="Pfam" id="PF00109">
    <property type="entry name" value="ketoacyl-synt"/>
    <property type="match status" value="1"/>
</dbReference>
<gene>
    <name evidence="10" type="ORF">GRF29_216g33824</name>
</gene>
<feature type="region of interest" description="C-terminal hotdog fold" evidence="5">
    <location>
        <begin position="1104"/>
        <end position="1263"/>
    </location>
</feature>